<dbReference type="Pfam" id="PF13088">
    <property type="entry name" value="BNR_2"/>
    <property type="match status" value="1"/>
</dbReference>
<comment type="caution">
    <text evidence="3">The sequence shown here is derived from an EMBL/GenBank/DDBJ whole genome shotgun (WGS) entry which is preliminary data.</text>
</comment>
<keyword evidence="3" id="KW-0378">Hydrolase</keyword>
<name>A0ABS6ILI5_9HYPH</name>
<dbReference type="InterPro" id="IPR011040">
    <property type="entry name" value="Sialidase"/>
</dbReference>
<protein>
    <submittedName>
        <fullName evidence="3">Glycoside hydrolase</fullName>
    </submittedName>
</protein>
<evidence type="ECO:0000313" key="3">
    <source>
        <dbReference type="EMBL" id="MBU8875457.1"/>
    </source>
</evidence>
<dbReference type="CDD" id="cd15482">
    <property type="entry name" value="Sialidase_non-viral"/>
    <property type="match status" value="1"/>
</dbReference>
<evidence type="ECO:0000259" key="2">
    <source>
        <dbReference type="Pfam" id="PF13088"/>
    </source>
</evidence>
<gene>
    <name evidence="3" type="ORF">KQ910_16905</name>
</gene>
<sequence length="492" mass="52439">MLFLRKILLALCISWAVPFLAAGKGWAQKQDYGHAVQAGEIKVAEGDYSHFPRLARGQGGRLGVLYYRGYNHGSGDNQGIAKSQKPHGAGPAQLSINGTYARGGSAELPVAGQLTISVEKDETARRFTIVGEDRDGRRIEETVAGAGAKRAYTRQRYKRVSSIAVDGATAGRISVGPRVVPSNMEFRYSDDGGGNWSGAIVLADGIGSDDTFYYVGALAGLPNGTFMAVYVRVNPDNGRTDSLRRISTDNGVTWSKAEPIQFTGANPRTTFRLWGQIQATPSGKLVAMAYAGEDNWALVSSDLGRTWMANLIVRTPPETDYNEMAVAIVSDMDWIAIARGATRGQGGSSMRQFVTRDGGKTWADLGGTNADWSGGYVSPAMQTMRCGSQATVVWVYMARASRSSPPPTPNSLIVRYAPAAAALESAKAWSGQNIIGNVGSFTHRSGYPSIAMNEACSSGVIVAGRETSETTAGIVAMKWSIPADLLSKMKGP</sequence>
<proteinExistence type="predicted"/>
<dbReference type="GO" id="GO:0016787">
    <property type="term" value="F:hydrolase activity"/>
    <property type="evidence" value="ECO:0007669"/>
    <property type="project" value="UniProtKB-KW"/>
</dbReference>
<keyword evidence="4" id="KW-1185">Reference proteome</keyword>
<organism evidence="3 4">
    <name type="scientific">Reyranella humidisoli</name>
    <dbReference type="NCBI Taxonomy" id="2849149"/>
    <lineage>
        <taxon>Bacteria</taxon>
        <taxon>Pseudomonadati</taxon>
        <taxon>Pseudomonadota</taxon>
        <taxon>Alphaproteobacteria</taxon>
        <taxon>Hyphomicrobiales</taxon>
        <taxon>Reyranellaceae</taxon>
        <taxon>Reyranella</taxon>
    </lineage>
</organism>
<dbReference type="RefSeq" id="WP_216962719.1">
    <property type="nucleotide sequence ID" value="NZ_JAHOPB010000001.1"/>
</dbReference>
<evidence type="ECO:0000313" key="4">
    <source>
        <dbReference type="Proteomes" id="UP000727907"/>
    </source>
</evidence>
<feature type="domain" description="Sialidase" evidence="2">
    <location>
        <begin position="187"/>
        <end position="369"/>
    </location>
</feature>
<keyword evidence="1" id="KW-0732">Signal</keyword>
<dbReference type="Proteomes" id="UP000727907">
    <property type="component" value="Unassembled WGS sequence"/>
</dbReference>
<feature type="signal peptide" evidence="1">
    <location>
        <begin position="1"/>
        <end position="21"/>
    </location>
</feature>
<feature type="chain" id="PRO_5045757555" evidence="1">
    <location>
        <begin position="22"/>
        <end position="492"/>
    </location>
</feature>
<accession>A0ABS6ILI5</accession>
<reference evidence="3 4" key="1">
    <citation type="submission" date="2021-06" db="EMBL/GenBank/DDBJ databases">
        <authorList>
            <person name="Lee D.H."/>
        </authorList>
    </citation>
    <scope>NUCLEOTIDE SEQUENCE [LARGE SCALE GENOMIC DNA]</scope>
    <source>
        <strain evidence="3 4">MMS21-HV4-11</strain>
    </source>
</reference>
<dbReference type="EMBL" id="JAHOPB010000001">
    <property type="protein sequence ID" value="MBU8875457.1"/>
    <property type="molecule type" value="Genomic_DNA"/>
</dbReference>
<evidence type="ECO:0000256" key="1">
    <source>
        <dbReference type="SAM" id="SignalP"/>
    </source>
</evidence>